<keyword evidence="4 6" id="KW-1133">Transmembrane helix</keyword>
<dbReference type="Pfam" id="PF00001">
    <property type="entry name" value="7tm_1"/>
    <property type="match status" value="1"/>
</dbReference>
<evidence type="ECO:0000256" key="5">
    <source>
        <dbReference type="ARBA" id="ARBA00023136"/>
    </source>
</evidence>
<keyword evidence="8" id="KW-0675">Receptor</keyword>
<evidence type="ECO:0000256" key="2">
    <source>
        <dbReference type="ARBA" id="ARBA00022475"/>
    </source>
</evidence>
<dbReference type="GO" id="GO:0004930">
    <property type="term" value="F:G protein-coupled receptor activity"/>
    <property type="evidence" value="ECO:0007669"/>
    <property type="project" value="InterPro"/>
</dbReference>
<comment type="caution">
    <text evidence="8">The sequence shown here is derived from an EMBL/GenBank/DDBJ whole genome shotgun (WGS) entry which is preliminary data.</text>
</comment>
<feature type="transmembrane region" description="Helical" evidence="6">
    <location>
        <begin position="179"/>
        <end position="202"/>
    </location>
</feature>
<dbReference type="PRINTS" id="PR00237">
    <property type="entry name" value="GPCRRHODOPSN"/>
</dbReference>
<organism evidence="8 9">
    <name type="scientific">Acropora cervicornis</name>
    <name type="common">Staghorn coral</name>
    <dbReference type="NCBI Taxonomy" id="6130"/>
    <lineage>
        <taxon>Eukaryota</taxon>
        <taxon>Metazoa</taxon>
        <taxon>Cnidaria</taxon>
        <taxon>Anthozoa</taxon>
        <taxon>Hexacorallia</taxon>
        <taxon>Scleractinia</taxon>
        <taxon>Astrocoeniina</taxon>
        <taxon>Acroporidae</taxon>
        <taxon>Acropora</taxon>
    </lineage>
</organism>
<dbReference type="PROSITE" id="PS50262">
    <property type="entry name" value="G_PROTEIN_RECEP_F1_2"/>
    <property type="match status" value="1"/>
</dbReference>
<dbReference type="InterPro" id="IPR000276">
    <property type="entry name" value="GPCR_Rhodpsn"/>
</dbReference>
<evidence type="ECO:0000256" key="1">
    <source>
        <dbReference type="ARBA" id="ARBA00004651"/>
    </source>
</evidence>
<feature type="transmembrane region" description="Helical" evidence="6">
    <location>
        <begin position="115"/>
        <end position="142"/>
    </location>
</feature>
<evidence type="ECO:0000256" key="4">
    <source>
        <dbReference type="ARBA" id="ARBA00022989"/>
    </source>
</evidence>
<feature type="transmembrane region" description="Helical" evidence="6">
    <location>
        <begin position="238"/>
        <end position="259"/>
    </location>
</feature>
<evidence type="ECO:0000313" key="8">
    <source>
        <dbReference type="EMBL" id="KAK2560906.1"/>
    </source>
</evidence>
<dbReference type="AlphaFoldDB" id="A0AAD9QGI6"/>
<feature type="transmembrane region" description="Helical" evidence="6">
    <location>
        <begin position="33"/>
        <end position="58"/>
    </location>
</feature>
<evidence type="ECO:0000256" key="3">
    <source>
        <dbReference type="ARBA" id="ARBA00022692"/>
    </source>
</evidence>
<feature type="transmembrane region" description="Helical" evidence="6">
    <location>
        <begin position="154"/>
        <end position="173"/>
    </location>
</feature>
<dbReference type="CDD" id="cd00637">
    <property type="entry name" value="7tm_classA_rhodopsin-like"/>
    <property type="match status" value="1"/>
</dbReference>
<feature type="transmembrane region" description="Helical" evidence="6">
    <location>
        <begin position="271"/>
        <end position="292"/>
    </location>
</feature>
<comment type="subcellular location">
    <subcellularLocation>
        <location evidence="1">Cell membrane</location>
        <topology evidence="1">Multi-pass membrane protein</topology>
    </subcellularLocation>
</comment>
<keyword evidence="3 6" id="KW-0812">Transmembrane</keyword>
<gene>
    <name evidence="8" type="ORF">P5673_016019</name>
</gene>
<reference evidence="8" key="2">
    <citation type="journal article" date="2023" name="Science">
        <title>Genomic signatures of disease resistance in endangered staghorn corals.</title>
        <authorList>
            <person name="Vollmer S.V."/>
            <person name="Selwyn J.D."/>
            <person name="Despard B.A."/>
            <person name="Roesel C.L."/>
        </authorList>
    </citation>
    <scope>NUCLEOTIDE SEQUENCE</scope>
    <source>
        <strain evidence="8">K2</strain>
    </source>
</reference>
<dbReference type="PANTHER" id="PTHR22750">
    <property type="entry name" value="G-PROTEIN COUPLED RECEPTOR"/>
    <property type="match status" value="1"/>
</dbReference>
<keyword evidence="2" id="KW-1003">Cell membrane</keyword>
<dbReference type="SUPFAM" id="SSF81321">
    <property type="entry name" value="Family A G protein-coupled receptor-like"/>
    <property type="match status" value="1"/>
</dbReference>
<dbReference type="Proteomes" id="UP001249851">
    <property type="component" value="Unassembled WGS sequence"/>
</dbReference>
<dbReference type="Gene3D" id="1.20.1070.10">
    <property type="entry name" value="Rhodopsin 7-helix transmembrane proteins"/>
    <property type="match status" value="1"/>
</dbReference>
<keyword evidence="5 6" id="KW-0472">Membrane</keyword>
<dbReference type="InterPro" id="IPR017452">
    <property type="entry name" value="GPCR_Rhodpsn_7TM"/>
</dbReference>
<name>A0AAD9QGI6_ACRCE</name>
<evidence type="ECO:0000259" key="7">
    <source>
        <dbReference type="PROSITE" id="PS50262"/>
    </source>
</evidence>
<evidence type="ECO:0000256" key="6">
    <source>
        <dbReference type="SAM" id="Phobius"/>
    </source>
</evidence>
<protein>
    <submittedName>
        <fullName evidence="8">Melanocortin receptor 5</fullName>
    </submittedName>
</protein>
<proteinExistence type="predicted"/>
<sequence length="311" mass="34673">MTIYNSSSVQNEIEARYEVLYCSAELTGSENSIIIVICLNIFIAITAVLGNALILVALQKDSPLHPPSKVLFRCLAITDLCVGLVSEPVAITYWISSNRDPWNICTNTFVTNVVLGYALCGMSLLTTTTISVDRLLALALGLRYRQVVTKRRTIILLASLSAMSIIFSTIYAIHNQVAITYVHFVTALCLTISTVSYTTIFIKLRRRKNQVQAFECPESNGYSSCRNLIRYKKAVNSALWLQIALVLCYTPSGLVIFLSTETPVTSSLVQASRITTTFVFLNSSLNPILYCWKIKEVRQVVKNLLAKMWCL</sequence>
<feature type="domain" description="G-protein coupled receptors family 1 profile" evidence="7">
    <location>
        <begin position="50"/>
        <end position="290"/>
    </location>
</feature>
<feature type="transmembrane region" description="Helical" evidence="6">
    <location>
        <begin position="70"/>
        <end position="95"/>
    </location>
</feature>
<dbReference type="GO" id="GO:0005886">
    <property type="term" value="C:plasma membrane"/>
    <property type="evidence" value="ECO:0007669"/>
    <property type="project" value="UniProtKB-SubCell"/>
</dbReference>
<accession>A0AAD9QGI6</accession>
<dbReference type="EMBL" id="JARQWQ010000034">
    <property type="protein sequence ID" value="KAK2560906.1"/>
    <property type="molecule type" value="Genomic_DNA"/>
</dbReference>
<reference evidence="8" key="1">
    <citation type="journal article" date="2023" name="G3 (Bethesda)">
        <title>Whole genome assembly and annotation of the endangered Caribbean coral Acropora cervicornis.</title>
        <authorList>
            <person name="Selwyn J.D."/>
            <person name="Vollmer S.V."/>
        </authorList>
    </citation>
    <scope>NUCLEOTIDE SEQUENCE</scope>
    <source>
        <strain evidence="8">K2</strain>
    </source>
</reference>
<keyword evidence="9" id="KW-1185">Reference proteome</keyword>
<evidence type="ECO:0000313" key="9">
    <source>
        <dbReference type="Proteomes" id="UP001249851"/>
    </source>
</evidence>